<evidence type="ECO:0000313" key="3">
    <source>
        <dbReference type="Proteomes" id="UP000749040"/>
    </source>
</evidence>
<dbReference type="InterPro" id="IPR051683">
    <property type="entry name" value="Enoyl-CoA_Hydratase/Isomerase"/>
</dbReference>
<reference evidence="2 3" key="1">
    <citation type="submission" date="2021-01" db="EMBL/GenBank/DDBJ databases">
        <title>Streptomyces acididurans sp. nov., isolated from a peat swamp forest soil.</title>
        <authorList>
            <person name="Chantavorakit T."/>
            <person name="Duangmal K."/>
        </authorList>
    </citation>
    <scope>NUCLEOTIDE SEQUENCE [LARGE SCALE GENOMIC DNA]</scope>
    <source>
        <strain evidence="2 3">KK5PA1</strain>
    </source>
</reference>
<dbReference type="Gene3D" id="3.90.226.10">
    <property type="entry name" value="2-enoyl-CoA Hydratase, Chain A, domain 1"/>
    <property type="match status" value="1"/>
</dbReference>
<dbReference type="Proteomes" id="UP000749040">
    <property type="component" value="Unassembled WGS sequence"/>
</dbReference>
<dbReference type="Gene3D" id="1.10.12.10">
    <property type="entry name" value="Lyase 2-enoyl-coa Hydratase, Chain A, domain 2"/>
    <property type="match status" value="1"/>
</dbReference>
<name>A0ABS2TUU3_9ACTN</name>
<dbReference type="CDD" id="cd06558">
    <property type="entry name" value="crotonase-like"/>
    <property type="match status" value="1"/>
</dbReference>
<dbReference type="Pfam" id="PF00378">
    <property type="entry name" value="ECH_1"/>
    <property type="match status" value="1"/>
</dbReference>
<dbReference type="RefSeq" id="WP_205358956.1">
    <property type="nucleotide sequence ID" value="NZ_JADKYB010000011.1"/>
</dbReference>
<proteinExistence type="inferred from homology"/>
<gene>
    <name evidence="2" type="ORF">ITX44_21735</name>
</gene>
<comment type="caution">
    <text evidence="2">The sequence shown here is derived from an EMBL/GenBank/DDBJ whole genome shotgun (WGS) entry which is preliminary data.</text>
</comment>
<dbReference type="InterPro" id="IPR029045">
    <property type="entry name" value="ClpP/crotonase-like_dom_sf"/>
</dbReference>
<comment type="similarity">
    <text evidence="1">Belongs to the enoyl-CoA hydratase/isomerase family.</text>
</comment>
<dbReference type="PANTHER" id="PTHR42964">
    <property type="entry name" value="ENOYL-COA HYDRATASE"/>
    <property type="match status" value="1"/>
</dbReference>
<dbReference type="SUPFAM" id="SSF52096">
    <property type="entry name" value="ClpP/crotonase"/>
    <property type="match status" value="1"/>
</dbReference>
<dbReference type="InterPro" id="IPR001753">
    <property type="entry name" value="Enoyl-CoA_hydra/iso"/>
</dbReference>
<keyword evidence="3" id="KW-1185">Reference proteome</keyword>
<accession>A0ABS2TUU3</accession>
<dbReference type="NCBIfam" id="NF005879">
    <property type="entry name" value="PRK07827.1"/>
    <property type="match status" value="1"/>
</dbReference>
<dbReference type="EMBL" id="JADKYB010000011">
    <property type="protein sequence ID" value="MBM9507104.1"/>
    <property type="molecule type" value="Genomic_DNA"/>
</dbReference>
<dbReference type="InterPro" id="IPR014748">
    <property type="entry name" value="Enoyl-CoA_hydra_C"/>
</dbReference>
<evidence type="ECO:0000313" key="2">
    <source>
        <dbReference type="EMBL" id="MBM9507104.1"/>
    </source>
</evidence>
<organism evidence="2 3">
    <name type="scientific">Actinacidiphila acididurans</name>
    <dbReference type="NCBI Taxonomy" id="2784346"/>
    <lineage>
        <taxon>Bacteria</taxon>
        <taxon>Bacillati</taxon>
        <taxon>Actinomycetota</taxon>
        <taxon>Actinomycetes</taxon>
        <taxon>Kitasatosporales</taxon>
        <taxon>Streptomycetaceae</taxon>
        <taxon>Actinacidiphila</taxon>
    </lineage>
</organism>
<sequence>MTTTAPLVRRDTDRGIAVLTLDSPHNRNALSAALVGELIAALDTAAGEDGVRAVLLTHTGTTFSAGADLKADGPERGPVVLVELMRQIAELPKPVVARAAGHVRAGGLGLLAACDISVAGESATFAFSESRLGLAPAVASVPVLVRGDERAAARWFLTGETFGTAEAVRIGLVTAPEDALDGILAGLRAASPQGLAATKELTVAPLLRRLAADGPDLAARSARLFASAEAAEGVRALLERRQPPWAL</sequence>
<protein>
    <submittedName>
        <fullName evidence="2">Enoyl-CoA hydratase family protein</fullName>
    </submittedName>
</protein>
<evidence type="ECO:0000256" key="1">
    <source>
        <dbReference type="ARBA" id="ARBA00005254"/>
    </source>
</evidence>
<dbReference type="PANTHER" id="PTHR42964:SF1">
    <property type="entry name" value="POLYKETIDE BIOSYNTHESIS ENOYL-COA HYDRATASE PKSH-RELATED"/>
    <property type="match status" value="1"/>
</dbReference>